<accession>A0AA37RTD1</accession>
<dbReference type="RefSeq" id="WP_095506607.1">
    <property type="nucleotide sequence ID" value="NZ_BSNC01000002.1"/>
</dbReference>
<dbReference type="AlphaFoldDB" id="A0AA37RTD1"/>
<dbReference type="Proteomes" id="UP001161422">
    <property type="component" value="Unassembled WGS sequence"/>
</dbReference>
<gene>
    <name evidence="1" type="ORF">GCM10007895_05870</name>
</gene>
<keyword evidence="2" id="KW-1185">Reference proteome</keyword>
<evidence type="ECO:0000313" key="1">
    <source>
        <dbReference type="EMBL" id="GLP95281.1"/>
    </source>
</evidence>
<dbReference type="EMBL" id="BSNC01000002">
    <property type="protein sequence ID" value="GLP95281.1"/>
    <property type="molecule type" value="Genomic_DNA"/>
</dbReference>
<protein>
    <submittedName>
        <fullName evidence="1">Uncharacterized protein</fullName>
    </submittedName>
</protein>
<reference evidence="1" key="2">
    <citation type="submission" date="2023-01" db="EMBL/GenBank/DDBJ databases">
        <title>Draft genome sequence of Paraferrimonas sedimenticola strain NBRC 101628.</title>
        <authorList>
            <person name="Sun Q."/>
            <person name="Mori K."/>
        </authorList>
    </citation>
    <scope>NUCLEOTIDE SEQUENCE</scope>
    <source>
        <strain evidence="1">NBRC 101628</strain>
    </source>
</reference>
<name>A0AA37RTD1_9GAMM</name>
<evidence type="ECO:0000313" key="2">
    <source>
        <dbReference type="Proteomes" id="UP001161422"/>
    </source>
</evidence>
<reference evidence="1" key="1">
    <citation type="journal article" date="2014" name="Int. J. Syst. Evol. Microbiol.">
        <title>Complete genome sequence of Corynebacterium casei LMG S-19264T (=DSM 44701T), isolated from a smear-ripened cheese.</title>
        <authorList>
            <consortium name="US DOE Joint Genome Institute (JGI-PGF)"/>
            <person name="Walter F."/>
            <person name="Albersmeier A."/>
            <person name="Kalinowski J."/>
            <person name="Ruckert C."/>
        </authorList>
    </citation>
    <scope>NUCLEOTIDE SEQUENCE</scope>
    <source>
        <strain evidence="1">NBRC 101628</strain>
    </source>
</reference>
<sequence length="367" mass="39231">MALLFMDGLDDYSGSSATATTQMLNSGKWTSVFSNQDVTALGAGAIGSAFRLVSCQTQKMTMSGNKLIINCWLKRTGHDLSISTAHYQRIFEVWNGADTPLITLATDFADVAVREFKFSLGAMDDGNPKLNTNPIALVIDEIDHYCFEIELATTATGSIKVYRNGVVIDDTSGIITADAALDGQVSVRWGGYSNSSYSDSVDFDHLAIMDGSGSKHNGYAGVLRVVPLYPNSDDTIAASSTASSGGLHHDDVDDTTWDLTPSTHVEIATVGHENLYGLEDGSTAWTDAGTVLAVEICQSVAGEVPLTTNVQSLIHDGTNTDYSPNFETTVADYNIHSHIFVDAPDGGDWDLTELDGLRIGHKLVSSV</sequence>
<comment type="caution">
    <text evidence="1">The sequence shown here is derived from an EMBL/GenBank/DDBJ whole genome shotgun (WGS) entry which is preliminary data.</text>
</comment>
<proteinExistence type="predicted"/>
<organism evidence="1 2">
    <name type="scientific">Paraferrimonas sedimenticola</name>
    <dbReference type="NCBI Taxonomy" id="375674"/>
    <lineage>
        <taxon>Bacteria</taxon>
        <taxon>Pseudomonadati</taxon>
        <taxon>Pseudomonadota</taxon>
        <taxon>Gammaproteobacteria</taxon>
        <taxon>Alteromonadales</taxon>
        <taxon>Ferrimonadaceae</taxon>
        <taxon>Paraferrimonas</taxon>
    </lineage>
</organism>